<dbReference type="OrthoDB" id="4912541at2759"/>
<protein>
    <submittedName>
        <fullName evidence="2">Uncharacterized protein</fullName>
    </submittedName>
</protein>
<evidence type="ECO:0000313" key="2">
    <source>
        <dbReference type="EMBL" id="PHH68029.1"/>
    </source>
</evidence>
<dbReference type="AlphaFoldDB" id="A0A2C5XD44"/>
<keyword evidence="3" id="KW-1185">Reference proteome</keyword>
<name>A0A2C5XD44_9HYPO</name>
<dbReference type="EMBL" id="NJES01001080">
    <property type="protein sequence ID" value="PHH68029.1"/>
    <property type="molecule type" value="Genomic_DNA"/>
</dbReference>
<reference evidence="2 3" key="1">
    <citation type="submission" date="2017-06" db="EMBL/GenBank/DDBJ databases">
        <title>Ant-infecting Ophiocordyceps genomes reveal a high diversity of potential behavioral manipulation genes and a possible major role for enterotoxins.</title>
        <authorList>
            <person name="De Bekker C."/>
            <person name="Evans H.C."/>
            <person name="Brachmann A."/>
            <person name="Hughes D.P."/>
        </authorList>
    </citation>
    <scope>NUCLEOTIDE SEQUENCE [LARGE SCALE GENOMIC DNA]</scope>
    <source>
        <strain evidence="2 3">Map16</strain>
    </source>
</reference>
<comment type="caution">
    <text evidence="2">The sequence shown here is derived from an EMBL/GenBank/DDBJ whole genome shotgun (WGS) entry which is preliminary data.</text>
</comment>
<sequence length="297" mass="33455">MSLLSLLPTALLLPLAHALLGCHTTLESGTEYYTCPSGSCCSPEYAAVKRDVEGVISDIRCGTTRFPHSTKWIDELPLCHEQLKWTSTCSTIILKPEVIPQQSRCPVYIEPRRNAIGGEMTDTSDRACYNGRVFFDGQTCCTIDFITRVEKSVRCGWPQGELDADNRPPSLLSAVKGCELEAIEARCSRGVRSSRQALLRGTMCTGCCPDGYTRDRNFKCMPRMYNLFSLHDYWAARQKDGCELPKLSAHCCHDRHQFRDEQGFCGNQLNKQKATRSEIYVRRNERDGCIDYLDGLV</sequence>
<keyword evidence="1" id="KW-0732">Signal</keyword>
<organism evidence="2 3">
    <name type="scientific">Ophiocordyceps camponoti-rufipedis</name>
    <dbReference type="NCBI Taxonomy" id="2004952"/>
    <lineage>
        <taxon>Eukaryota</taxon>
        <taxon>Fungi</taxon>
        <taxon>Dikarya</taxon>
        <taxon>Ascomycota</taxon>
        <taxon>Pezizomycotina</taxon>
        <taxon>Sordariomycetes</taxon>
        <taxon>Hypocreomycetidae</taxon>
        <taxon>Hypocreales</taxon>
        <taxon>Ophiocordycipitaceae</taxon>
        <taxon>Ophiocordyceps</taxon>
    </lineage>
</organism>
<dbReference type="Proteomes" id="UP000226431">
    <property type="component" value="Unassembled WGS sequence"/>
</dbReference>
<gene>
    <name evidence="2" type="ORF">CDD80_309</name>
</gene>
<accession>A0A2C5XD44</accession>
<evidence type="ECO:0000256" key="1">
    <source>
        <dbReference type="SAM" id="SignalP"/>
    </source>
</evidence>
<feature type="signal peptide" evidence="1">
    <location>
        <begin position="1"/>
        <end position="18"/>
    </location>
</feature>
<feature type="chain" id="PRO_5012880454" evidence="1">
    <location>
        <begin position="19"/>
        <end position="297"/>
    </location>
</feature>
<evidence type="ECO:0000313" key="3">
    <source>
        <dbReference type="Proteomes" id="UP000226431"/>
    </source>
</evidence>
<proteinExistence type="predicted"/>